<evidence type="ECO:0000256" key="1">
    <source>
        <dbReference type="ARBA" id="ARBA00004123"/>
    </source>
</evidence>
<evidence type="ECO:0000256" key="6">
    <source>
        <dbReference type="ARBA" id="ARBA00023242"/>
    </source>
</evidence>
<dbReference type="InterPro" id="IPR009057">
    <property type="entry name" value="Homeodomain-like_sf"/>
</dbReference>
<dbReference type="GO" id="GO:0000978">
    <property type="term" value="F:RNA polymerase II cis-regulatory region sequence-specific DNA binding"/>
    <property type="evidence" value="ECO:0007669"/>
    <property type="project" value="TreeGrafter"/>
</dbReference>
<dbReference type="PROSITE" id="PS51294">
    <property type="entry name" value="HTH_MYB"/>
    <property type="match status" value="2"/>
</dbReference>
<dbReference type="GO" id="GO:0005634">
    <property type="term" value="C:nucleus"/>
    <property type="evidence" value="ECO:0007669"/>
    <property type="project" value="UniProtKB-SubCell"/>
</dbReference>
<dbReference type="AlphaFoldDB" id="A0AAD7PSG4"/>
<keyword evidence="3" id="KW-0805">Transcription regulation</keyword>
<keyword evidence="6" id="KW-0539">Nucleus</keyword>
<comment type="subcellular location">
    <subcellularLocation>
        <location evidence="1">Nucleus</location>
    </subcellularLocation>
</comment>
<dbReference type="PROSITE" id="PS50090">
    <property type="entry name" value="MYB_LIKE"/>
    <property type="match status" value="2"/>
</dbReference>
<evidence type="ECO:0000259" key="8">
    <source>
        <dbReference type="PROSITE" id="PS50090"/>
    </source>
</evidence>
<evidence type="ECO:0000256" key="4">
    <source>
        <dbReference type="ARBA" id="ARBA00023125"/>
    </source>
</evidence>
<accession>A0AAD7PSG4</accession>
<dbReference type="KEGG" id="qsa:O6P43_015084"/>
<dbReference type="PANTHER" id="PTHR45614">
    <property type="entry name" value="MYB PROTEIN-RELATED"/>
    <property type="match status" value="1"/>
</dbReference>
<feature type="region of interest" description="Disordered" evidence="7">
    <location>
        <begin position="1"/>
        <end position="31"/>
    </location>
</feature>
<dbReference type="FunFam" id="1.10.10.60:FF:000060">
    <property type="entry name" value="MYB transcription factor"/>
    <property type="match status" value="1"/>
</dbReference>
<proteinExistence type="predicted"/>
<evidence type="ECO:0000259" key="9">
    <source>
        <dbReference type="PROSITE" id="PS51294"/>
    </source>
</evidence>
<dbReference type="GO" id="GO:0000981">
    <property type="term" value="F:DNA-binding transcription factor activity, RNA polymerase II-specific"/>
    <property type="evidence" value="ECO:0007669"/>
    <property type="project" value="TreeGrafter"/>
</dbReference>
<feature type="domain" description="Myb-like" evidence="8">
    <location>
        <begin position="20"/>
        <end position="71"/>
    </location>
</feature>
<name>A0AAD7PSG4_QUISA</name>
<feature type="domain" description="Myb-like" evidence="8">
    <location>
        <begin position="72"/>
        <end position="122"/>
    </location>
</feature>
<dbReference type="InterPro" id="IPR050560">
    <property type="entry name" value="MYB_TF"/>
</dbReference>
<dbReference type="PANTHER" id="PTHR45614:SF221">
    <property type="entry name" value="MYB DOMAIN PROTEIN 110"/>
    <property type="match status" value="1"/>
</dbReference>
<evidence type="ECO:0000313" key="10">
    <source>
        <dbReference type="EMBL" id="KAJ7965444.1"/>
    </source>
</evidence>
<dbReference type="InterPro" id="IPR001005">
    <property type="entry name" value="SANT/Myb"/>
</dbReference>
<dbReference type="InterPro" id="IPR017930">
    <property type="entry name" value="Myb_dom"/>
</dbReference>
<feature type="domain" description="HTH myb-type" evidence="9">
    <location>
        <begin position="72"/>
        <end position="126"/>
    </location>
</feature>
<dbReference type="CDD" id="cd00167">
    <property type="entry name" value="SANT"/>
    <property type="match status" value="2"/>
</dbReference>
<reference evidence="10" key="1">
    <citation type="journal article" date="2023" name="Science">
        <title>Elucidation of the pathway for biosynthesis of saponin adjuvants from the soapbark tree.</title>
        <authorList>
            <person name="Reed J."/>
            <person name="Orme A."/>
            <person name="El-Demerdash A."/>
            <person name="Owen C."/>
            <person name="Martin L.B.B."/>
            <person name="Misra R.C."/>
            <person name="Kikuchi S."/>
            <person name="Rejzek M."/>
            <person name="Martin A.C."/>
            <person name="Harkess A."/>
            <person name="Leebens-Mack J."/>
            <person name="Louveau T."/>
            <person name="Stephenson M.J."/>
            <person name="Osbourn A."/>
        </authorList>
    </citation>
    <scope>NUCLEOTIDE SEQUENCE</scope>
    <source>
        <strain evidence="10">S10</strain>
    </source>
</reference>
<evidence type="ECO:0000256" key="5">
    <source>
        <dbReference type="ARBA" id="ARBA00023163"/>
    </source>
</evidence>
<dbReference type="SUPFAM" id="SSF46689">
    <property type="entry name" value="Homeodomain-like"/>
    <property type="match status" value="1"/>
</dbReference>
<feature type="domain" description="HTH myb-type" evidence="9">
    <location>
        <begin position="20"/>
        <end position="71"/>
    </location>
</feature>
<evidence type="ECO:0000256" key="7">
    <source>
        <dbReference type="SAM" id="MobiDB-lite"/>
    </source>
</evidence>
<gene>
    <name evidence="10" type="ORF">O6P43_015084</name>
</gene>
<keyword evidence="2" id="KW-0677">Repeat</keyword>
<dbReference type="Proteomes" id="UP001163823">
    <property type="component" value="Chromosome 6"/>
</dbReference>
<keyword evidence="11" id="KW-1185">Reference proteome</keyword>
<evidence type="ECO:0000256" key="3">
    <source>
        <dbReference type="ARBA" id="ARBA00023015"/>
    </source>
</evidence>
<evidence type="ECO:0000313" key="11">
    <source>
        <dbReference type="Proteomes" id="UP001163823"/>
    </source>
</evidence>
<comment type="caution">
    <text evidence="10">The sequence shown here is derived from an EMBL/GenBank/DDBJ whole genome shotgun (WGS) entry which is preliminary data.</text>
</comment>
<keyword evidence="4" id="KW-0238">DNA-binding</keyword>
<keyword evidence="5" id="KW-0804">Transcription</keyword>
<evidence type="ECO:0000256" key="2">
    <source>
        <dbReference type="ARBA" id="ARBA00022737"/>
    </source>
</evidence>
<dbReference type="EMBL" id="JARAOO010000006">
    <property type="protein sequence ID" value="KAJ7965444.1"/>
    <property type="molecule type" value="Genomic_DNA"/>
</dbReference>
<sequence>MLAAMADSGAGSGGSGDDTKSTCPRGHWRPAEDEKLQQLVEQYGAQNWNSIAEKLQGRSGKSCRLRWFNQLDPRINRRPFSEEEEERLLAAHRLHGNKWAFIARLFPGRTDNAVKNHWHVVMARKQREQSKLCTAGKRSFQDVDEAYSDSNNITTSSNHFHGLRKSKSSGFDNKDSSYLPCWNFTSTMAAPTFSKTLSMDLFRKEDRDCFNSGSDRFFYRYYPNSSAYGGSFRSSTASSFGFPNHRRVVHNPFGYFSSTLDDNRDQANEIKIKRELLSFCDDKSSSRFTKSVRVSKEQEKGDESIDQHKEVPFFDFLGVGIPS</sequence>
<protein>
    <submittedName>
        <fullName evidence="10">Myb transcription factor</fullName>
    </submittedName>
</protein>
<organism evidence="10 11">
    <name type="scientific">Quillaja saponaria</name>
    <name type="common">Soap bark tree</name>
    <dbReference type="NCBI Taxonomy" id="32244"/>
    <lineage>
        <taxon>Eukaryota</taxon>
        <taxon>Viridiplantae</taxon>
        <taxon>Streptophyta</taxon>
        <taxon>Embryophyta</taxon>
        <taxon>Tracheophyta</taxon>
        <taxon>Spermatophyta</taxon>
        <taxon>Magnoliopsida</taxon>
        <taxon>eudicotyledons</taxon>
        <taxon>Gunneridae</taxon>
        <taxon>Pentapetalae</taxon>
        <taxon>rosids</taxon>
        <taxon>fabids</taxon>
        <taxon>Fabales</taxon>
        <taxon>Quillajaceae</taxon>
        <taxon>Quillaja</taxon>
    </lineage>
</organism>
<dbReference type="Gene3D" id="1.10.10.60">
    <property type="entry name" value="Homeodomain-like"/>
    <property type="match status" value="2"/>
</dbReference>
<feature type="compositionally biased region" description="Basic and acidic residues" evidence="7">
    <location>
        <begin position="294"/>
        <end position="307"/>
    </location>
</feature>
<dbReference type="Pfam" id="PF13921">
    <property type="entry name" value="Myb_DNA-bind_6"/>
    <property type="match status" value="1"/>
</dbReference>
<feature type="region of interest" description="Disordered" evidence="7">
    <location>
        <begin position="285"/>
        <end position="307"/>
    </location>
</feature>
<dbReference type="SMART" id="SM00717">
    <property type="entry name" value="SANT"/>
    <property type="match status" value="2"/>
</dbReference>